<evidence type="ECO:0000256" key="1">
    <source>
        <dbReference type="ARBA" id="ARBA00004496"/>
    </source>
</evidence>
<dbReference type="HAMAP" id="MF_00109">
    <property type="entry name" value="Shikimate_kinase"/>
    <property type="match status" value="1"/>
</dbReference>
<keyword evidence="8 21" id="KW-0479">Metal-binding</keyword>
<dbReference type="NCBIfam" id="TIGR01356">
    <property type="entry name" value="aroA"/>
    <property type="match status" value="1"/>
</dbReference>
<keyword evidence="5 21" id="KW-0963">Cytoplasm</keyword>
<feature type="region of interest" description="Shikimate dehydrogenase" evidence="21">
    <location>
        <begin position="1356"/>
        <end position="1652"/>
    </location>
</feature>
<dbReference type="GO" id="GO:0009073">
    <property type="term" value="P:aromatic amino acid family biosynthetic process"/>
    <property type="evidence" value="ECO:0007669"/>
    <property type="project" value="UniProtKB-UniRule"/>
</dbReference>
<dbReference type="PROSITE" id="PS01028">
    <property type="entry name" value="DEHYDROQUINASE_I"/>
    <property type="match status" value="1"/>
</dbReference>
<feature type="binding site" evidence="21">
    <location>
        <begin position="310"/>
        <end position="314"/>
    </location>
    <ligand>
        <name>7-phospho-2-dehydro-3-deoxy-D-arabino-heptonate</name>
        <dbReference type="ChEBI" id="CHEBI:58394"/>
    </ligand>
</feature>
<feature type="binding site" evidence="21">
    <location>
        <position position="194"/>
    </location>
    <ligand>
        <name>7-phospho-2-dehydro-3-deoxy-D-arabino-heptonate</name>
        <dbReference type="ChEBI" id="CHEBI:58394"/>
    </ligand>
</feature>
<dbReference type="CDD" id="cd00464">
    <property type="entry name" value="SK"/>
    <property type="match status" value="1"/>
</dbReference>
<dbReference type="PRINTS" id="PR01100">
    <property type="entry name" value="SHIKIMTKNASE"/>
</dbReference>
<dbReference type="GO" id="GO:0009423">
    <property type="term" value="P:chorismate biosynthetic process"/>
    <property type="evidence" value="ECO:0007669"/>
    <property type="project" value="UniProtKB-UniRule"/>
</dbReference>
<dbReference type="FunFam" id="3.65.10.10:FF:000008">
    <property type="entry name" value="Pentafunctional AROM polypeptide"/>
    <property type="match status" value="1"/>
</dbReference>
<comment type="pathway">
    <text evidence="21 22">Metabolic intermediate biosynthesis; chorismate biosynthesis; chorismate from D-erythrose 4-phosphate and phosphoenolpyruvate: step 3/7.</text>
</comment>
<dbReference type="CDD" id="cd00502">
    <property type="entry name" value="DHQase_I"/>
    <property type="match status" value="1"/>
</dbReference>
<dbReference type="GO" id="GO:0003855">
    <property type="term" value="F:3-dehydroquinate dehydratase activity"/>
    <property type="evidence" value="ECO:0007669"/>
    <property type="project" value="UniProtKB-UniRule"/>
</dbReference>
<comment type="pathway">
    <text evidence="21 22">Metabolic intermediate biosynthesis; chorismate biosynthesis; chorismate from D-erythrose 4-phosphate and phosphoenolpyruvate: step 2/7.</text>
</comment>
<dbReference type="NCBIfam" id="TIGR01093">
    <property type="entry name" value="aroD"/>
    <property type="match status" value="1"/>
</dbReference>
<dbReference type="InterPro" id="IPR006264">
    <property type="entry name" value="EPSP_synthase"/>
</dbReference>
<dbReference type="InterPro" id="IPR056179">
    <property type="entry name" value="DHQS_C"/>
</dbReference>
<feature type="region of interest" description="3-dehydroquinate synthase" evidence="21">
    <location>
        <begin position="1"/>
        <end position="429"/>
    </location>
</feature>
<evidence type="ECO:0000256" key="9">
    <source>
        <dbReference type="ARBA" id="ARBA00022741"/>
    </source>
</evidence>
<dbReference type="PANTHER" id="PTHR21090">
    <property type="entry name" value="AROM/DEHYDROQUINATE SYNTHASE"/>
    <property type="match status" value="1"/>
</dbReference>
<dbReference type="FunFam" id="3.20.20.70:FF:000135">
    <property type="entry name" value="Pentafunctional AROM polypeptide"/>
    <property type="match status" value="1"/>
</dbReference>
<evidence type="ECO:0000256" key="4">
    <source>
        <dbReference type="ARBA" id="ARBA00009948"/>
    </source>
</evidence>
<dbReference type="EC" id="4.2.1.10" evidence="21"/>
<feature type="active site" description="For EPSP synthase activity" evidence="21">
    <location>
        <position position="873"/>
    </location>
</feature>
<name>A0A4U0UCT5_9PEZI</name>
<dbReference type="EC" id="2.7.1.71" evidence="21"/>
<dbReference type="HAMAP" id="MF_00210">
    <property type="entry name" value="EPSP_synth"/>
    <property type="match status" value="1"/>
</dbReference>
<feature type="domain" description="Shikimate dehydrogenase substrate binding N-terminal" evidence="25">
    <location>
        <begin position="1361"/>
        <end position="1441"/>
    </location>
</feature>
<keyword evidence="7 21" id="KW-0808">Transferase</keyword>
<feature type="binding site" evidence="21">
    <location>
        <position position="317"/>
    </location>
    <ligand>
        <name>7-phospho-2-dehydro-3-deoxy-D-arabino-heptonate</name>
        <dbReference type="ChEBI" id="CHEBI:58394"/>
    </ligand>
</feature>
<dbReference type="PIRSF" id="PIRSF000514">
    <property type="entry name" value="Pentafunct_AroM"/>
    <property type="match status" value="1"/>
</dbReference>
<dbReference type="InterPro" id="IPR027417">
    <property type="entry name" value="P-loop_NTPase"/>
</dbReference>
<evidence type="ECO:0000256" key="6">
    <source>
        <dbReference type="ARBA" id="ARBA00022605"/>
    </source>
</evidence>
<dbReference type="CDD" id="cd08195">
    <property type="entry name" value="DHQS"/>
    <property type="match status" value="1"/>
</dbReference>
<evidence type="ECO:0000256" key="11">
    <source>
        <dbReference type="ARBA" id="ARBA00022833"/>
    </source>
</evidence>
<feature type="active site" description="Schiff-base intermediate with substrate; for 3-dehydroquinate dehydratase activity" evidence="21">
    <location>
        <position position="1273"/>
    </location>
</feature>
<protein>
    <recommendedName>
        <fullName evidence="21">Pentafunctional AROM polypeptide</fullName>
    </recommendedName>
    <domain>
        <recommendedName>
            <fullName evidence="21">3-dehydroquinate synthase</fullName>
            <shortName evidence="21">DHQS</shortName>
            <ecNumber evidence="21">4.2.3.4</ecNumber>
        </recommendedName>
    </domain>
    <domain>
        <recommendedName>
            <fullName evidence="21">3-phosphoshikimate 1-carboxyvinyltransferase</fullName>
            <ecNumber evidence="21">2.5.1.19</ecNumber>
        </recommendedName>
        <alternativeName>
            <fullName evidence="21">5-enolpyruvylshikimate-3-phosphate synthase</fullName>
            <shortName evidence="21">EPSP synthase</shortName>
            <shortName evidence="21">EPSPS</shortName>
        </alternativeName>
    </domain>
    <domain>
        <recommendedName>
            <fullName evidence="21">Shikimate kinase</fullName>
            <shortName evidence="21">SK</shortName>
            <ecNumber evidence="21">2.7.1.71</ecNumber>
        </recommendedName>
    </domain>
    <domain>
        <recommendedName>
            <fullName evidence="21">3-dehydroquinate dehydratase</fullName>
            <shortName evidence="21">3-dehydroquinase</shortName>
            <ecNumber evidence="21">4.2.1.10</ecNumber>
        </recommendedName>
    </domain>
    <domain>
        <recommendedName>
            <fullName evidence="21">Shikimate dehydrogenase</fullName>
            <ecNumber evidence="21">1.1.1.25</ecNumber>
        </recommendedName>
    </domain>
</protein>
<comment type="catalytic activity">
    <reaction evidence="18">
        <text>3-phosphoshikimate + phosphoenolpyruvate = 5-O-(1-carboxyvinyl)-3-phosphoshikimate + phosphate</text>
        <dbReference type="Rhea" id="RHEA:21256"/>
        <dbReference type="ChEBI" id="CHEBI:43474"/>
        <dbReference type="ChEBI" id="CHEBI:57701"/>
        <dbReference type="ChEBI" id="CHEBI:58702"/>
        <dbReference type="ChEBI" id="CHEBI:145989"/>
        <dbReference type="EC" id="2.5.1.19"/>
    </reaction>
    <physiologicalReaction direction="left-to-right" evidence="18">
        <dbReference type="Rhea" id="RHEA:21257"/>
    </physiologicalReaction>
</comment>
<evidence type="ECO:0000259" key="25">
    <source>
        <dbReference type="Pfam" id="PF08501"/>
    </source>
</evidence>
<dbReference type="Pfam" id="PF08501">
    <property type="entry name" value="Shikimate_dh_N"/>
    <property type="match status" value="1"/>
</dbReference>
<comment type="similarity">
    <text evidence="21 22">In the 2nd section; belongs to the EPSP synthase family.</text>
</comment>
<reference evidence="28 29" key="1">
    <citation type="submission" date="2017-03" db="EMBL/GenBank/DDBJ databases">
        <title>Genomes of endolithic fungi from Antarctica.</title>
        <authorList>
            <person name="Coleine C."/>
            <person name="Masonjones S."/>
            <person name="Stajich J.E."/>
        </authorList>
    </citation>
    <scope>NUCLEOTIDE SEQUENCE [LARGE SCALE GENOMIC DNA]</scope>
    <source>
        <strain evidence="28 29">CCFEE 5311</strain>
    </source>
</reference>
<dbReference type="PROSITE" id="PS00885">
    <property type="entry name" value="EPSP_SYNTHASE_2"/>
    <property type="match status" value="1"/>
</dbReference>
<feature type="binding site" evidence="21">
    <location>
        <position position="317"/>
    </location>
    <ligand>
        <name>Zn(2+)</name>
        <dbReference type="ChEBI" id="CHEBI:29105"/>
        <note>catalytic</note>
    </ligand>
</feature>
<feature type="binding site" evidence="21">
    <location>
        <position position="200"/>
    </location>
    <ligand>
        <name>7-phospho-2-dehydro-3-deoxy-D-arabino-heptonate</name>
        <dbReference type="ChEBI" id="CHEBI:58394"/>
    </ligand>
</feature>
<feature type="domain" description="Enolpyruvate transferase" evidence="23">
    <location>
        <begin position="453"/>
        <end position="885"/>
    </location>
</feature>
<dbReference type="Gene3D" id="3.40.50.720">
    <property type="entry name" value="NAD(P)-binding Rossmann-like Domain"/>
    <property type="match status" value="1"/>
</dbReference>
<feature type="binding site" evidence="21">
    <location>
        <position position="333"/>
    </location>
    <ligand>
        <name>Zn(2+)</name>
        <dbReference type="ChEBI" id="CHEBI:29105"/>
        <note>catalytic</note>
    </ligand>
</feature>
<evidence type="ECO:0000256" key="10">
    <source>
        <dbReference type="ARBA" id="ARBA00022777"/>
    </source>
</evidence>
<dbReference type="EC" id="2.5.1.19" evidence="21"/>
<dbReference type="FunFam" id="3.40.50.300:FF:001256">
    <property type="entry name" value="Pentafunctional AROM polypeptide"/>
    <property type="match status" value="1"/>
</dbReference>
<feature type="domain" description="3-dehydroquinate synthase C-terminal" evidence="27">
    <location>
        <begin position="239"/>
        <end position="403"/>
    </location>
</feature>
<dbReference type="Proteomes" id="UP000310066">
    <property type="component" value="Unassembled WGS sequence"/>
</dbReference>
<comment type="pathway">
    <text evidence="21 22">Metabolic intermediate biosynthesis; chorismate biosynthesis; chorismate from D-erythrose 4-phosphate and phosphoenolpyruvate: step 4/7.</text>
</comment>
<dbReference type="GO" id="GO:0004765">
    <property type="term" value="F:shikimate kinase activity"/>
    <property type="evidence" value="ECO:0007669"/>
    <property type="project" value="UniProtKB-UniRule"/>
</dbReference>
<evidence type="ECO:0000256" key="22">
    <source>
        <dbReference type="PIRNR" id="PIRNR000514"/>
    </source>
</evidence>
<evidence type="ECO:0000259" key="27">
    <source>
        <dbReference type="Pfam" id="PF24621"/>
    </source>
</evidence>
<keyword evidence="15 21" id="KW-0057">Aromatic amino acid biosynthesis</keyword>
<evidence type="ECO:0000256" key="17">
    <source>
        <dbReference type="ARBA" id="ARBA00023268"/>
    </source>
</evidence>
<comment type="subunit">
    <text evidence="21 22">Homodimer.</text>
</comment>
<feature type="domain" description="SDH C-terminal" evidence="26">
    <location>
        <begin position="1619"/>
        <end position="1649"/>
    </location>
</feature>
<evidence type="ECO:0000256" key="2">
    <source>
        <dbReference type="ARBA" id="ARBA00004811"/>
    </source>
</evidence>
<dbReference type="PROSITE" id="PS01128">
    <property type="entry name" value="SHIKIMATE_KINASE"/>
    <property type="match status" value="1"/>
</dbReference>
<dbReference type="InterPro" id="IPR023000">
    <property type="entry name" value="Shikimate_kinase_CS"/>
</dbReference>
<comment type="caution">
    <text evidence="28">The sequence shown here is derived from an EMBL/GenBank/DDBJ whole genome shotgun (WGS) entry which is preliminary data.</text>
</comment>
<dbReference type="GO" id="GO:0005524">
    <property type="term" value="F:ATP binding"/>
    <property type="evidence" value="ECO:0007669"/>
    <property type="project" value="UniProtKB-UniRule"/>
</dbReference>
<dbReference type="InterPro" id="IPR001381">
    <property type="entry name" value="DHquinase_I"/>
</dbReference>
<dbReference type="SUPFAM" id="SSF52540">
    <property type="entry name" value="P-loop containing nucleoside triphosphate hydrolases"/>
    <property type="match status" value="1"/>
</dbReference>
<proteinExistence type="inferred from homology"/>
<dbReference type="EC" id="1.1.1.25" evidence="21"/>
<dbReference type="CDD" id="cd01065">
    <property type="entry name" value="NAD_bind_Shikimate_DH"/>
    <property type="match status" value="1"/>
</dbReference>
<dbReference type="InterPro" id="IPR031322">
    <property type="entry name" value="Shikimate/glucono_kinase"/>
</dbReference>
<accession>A0A4U0UCT5</accession>
<dbReference type="InterPro" id="IPR036968">
    <property type="entry name" value="Enolpyruvate_Tfrase_sf"/>
</dbReference>
<keyword evidence="17 21" id="KW-0511">Multifunctional enzyme</keyword>
<dbReference type="InterPro" id="IPR018508">
    <property type="entry name" value="3-dehydroquinate_DH_AS"/>
</dbReference>
<feature type="binding site" evidence="21">
    <location>
        <position position="167"/>
    </location>
    <ligand>
        <name>NAD(+)</name>
        <dbReference type="ChEBI" id="CHEBI:57540"/>
    </ligand>
</feature>
<evidence type="ECO:0000256" key="12">
    <source>
        <dbReference type="ARBA" id="ARBA00022840"/>
    </source>
</evidence>
<feature type="domain" description="3-dehydroquinate synthase N-terminal" evidence="24">
    <location>
        <begin position="127"/>
        <end position="236"/>
    </location>
</feature>
<dbReference type="EMBL" id="NAJP01000087">
    <property type="protein sequence ID" value="TKA33037.1"/>
    <property type="molecule type" value="Genomic_DNA"/>
</dbReference>
<sequence length="1652" mass="179266">MQCASSFSTQQRLCLRANTQSSTILELTHWTGPNMAQAGSATNGERTSATKVAILGQESIIVDYGLWLDYVASDLLHNVTTSTYVLICDTNLAKLQYVPDFTRSFDSERESIGKRPEDARLLIYDRIRPGETSKSRQTKAEVEDWLLQQGCTRDTVILALGGGVIGDMVGFVAATYMRGVRFCQIPTSLLAMVDSSIGGKTAIDTPLGKNLIGSFWQPERVYIDLQFLETLDKRQVCNGMAEVVKTAAIWDLEEFERLEEGADAIMAALDKPGGPGRFEGVEEKFKRIVLGSARVKAEVVSADEREGGLRNILNFGHSIGHAYEALLTPEILHGESVAVGMVKEAELARYLGILDPGAVARLTKAIASYDLPTSLHSKFITKHTSKQCPPDEVLLRMAVDKKNAGAQKKVTLLSSIGKCYEPRASKVADKDLKMVVHPAVMVRPGVRKDSNVQCKPPGSKSISNRVLLLAALGEGQCRISNLLHSDDTQFMLSAISKLGGASYSWEDAGNTLVVTGNGGKLQASKDEIYIGNAGTASRFLTTAVSLAQATEQAKSTVLTGNKRMQERPQGPLVDALRSNGVEIEYLKQGSQSLPLRIAAAGGFEGGDIELTAKVSSQYVSSILMCAPYAKNPVTLRLVGDKVISQPYIDMTIAMMASFGVHVARSKTEANVYHVPKQRYRNPGAYEVESDASSATYPLAVAAITGTTCTVPNIGSASLQGDARFAVDVLRPMGCEVRQTEHSTTVTGPAEGQLQALEEVDMEPMTDAFLTASVLAAACRKPNAAGNRTTRIVGIANQRQKECNRIQAMRFQLAKFGVVCRELEDGIEIDGAEVSELRQPKESIHCYDDHRVAMSISVLGLVAPGGTVLDERECVGKTWPGWWDQLHQIFGAELEGVEPTSQRQTKMNGVATNGINGVHKPKEAKKSIFIIGMRGAGKTTTGGWASQILGWPLIDLDTELERAEGMTIPEMLKDNDWDGFRQRELNVLKRVMRERPEGHVFATGGGVVETPEARQMLVEWQKDGMVLYVTRDIKLVMDFLHIDKTRPAYVEDMMGVYLRRKPWFESCSNAHYHSQTMDESAATTGWTGPMDDFTRFLLTATGRSGALSAVRKKKHSFFIALTAPTIRDVLPVLEQVTVGVDAIELRVDLLVDPKAADGLPTEEFLIEQVALLRSSTTLPLIFTLRSVAQGGRWPEEKVEEALSLYRVGLRMGFDYVDLELTARDEIKAFVLDHPKMCNIIASHHDPKAQLSWARGAEDWLPFFEQARAYGDIVKLIGVAKISEDNDDLKAFKKRVSEDHPDLPFIAMNMGEIGKMSRVNNGFMTPVSHPALPAKAAPGQVSAAEIRKVLGIVGEIPAKKMFLFGTPIAQSRSPALHNALFQDTGLPHEYGLFETDSAEDVKSVIRSADFGGGSVTIPLKLDVMPLLDSIDEAASTIGAVNTIVSSEDAAGKTILTGYNTDWQGMVLSLCNAGAHGSTGTQKKAGMVVGGGGTARAAIYALKEMGYSPIYLVGRNKQKLAALTQSFPADYGIQLLSTEEEAHSLSPDQHPTVAIGTIPGDSPIEPGMREILCTIFGAAHDTVDATAGTLGSERVLLEMAYKPAVTSLMQLAQNSGWKTVPGLEALVGQGVHQFRLWTGITPVYGRARAAVMGTV</sequence>
<evidence type="ECO:0000256" key="5">
    <source>
        <dbReference type="ARBA" id="ARBA00022490"/>
    </source>
</evidence>
<dbReference type="InterPro" id="IPR000623">
    <property type="entry name" value="Shikimate_kinase/TSH1"/>
</dbReference>
<dbReference type="NCBIfam" id="TIGR01357">
    <property type="entry name" value="aroB"/>
    <property type="match status" value="1"/>
</dbReference>
<dbReference type="InterPro" id="IPR016037">
    <property type="entry name" value="DHQ_synth_AroB"/>
</dbReference>
<dbReference type="SUPFAM" id="SSF53223">
    <property type="entry name" value="Aminoacid dehydrogenase-like, N-terminal domain"/>
    <property type="match status" value="1"/>
</dbReference>
<feature type="binding site" evidence="21">
    <location>
        <position position="209"/>
    </location>
    <ligand>
        <name>NAD(+)</name>
        <dbReference type="ChEBI" id="CHEBI:57540"/>
    </ligand>
</feature>
<dbReference type="CDD" id="cd01556">
    <property type="entry name" value="EPSP_synthase"/>
    <property type="match status" value="1"/>
</dbReference>
<comment type="caution">
    <text evidence="21">Lacks conserved residue(s) required for the propagation of feature annotation.</text>
</comment>
<comment type="pathway">
    <text evidence="2 21 22">Metabolic intermediate biosynthesis; chorismate biosynthesis; chorismate from D-erythrose 4-phosphate and phosphoenolpyruvate: step 6/7.</text>
</comment>
<keyword evidence="16 21" id="KW-0456">Lyase</keyword>
<feature type="binding site" evidence="21">
    <location>
        <position position="210"/>
    </location>
    <ligand>
        <name>7-phospho-2-dehydro-3-deoxy-D-arabino-heptonate</name>
        <dbReference type="ChEBI" id="CHEBI:58394"/>
    </ligand>
</feature>
<dbReference type="OrthoDB" id="197068at2759"/>
<dbReference type="GO" id="GO:0005737">
    <property type="term" value="C:cytoplasm"/>
    <property type="evidence" value="ECO:0007669"/>
    <property type="project" value="UniProtKB-SubCell"/>
</dbReference>
<dbReference type="InterPro" id="IPR041121">
    <property type="entry name" value="SDH_C"/>
</dbReference>
<dbReference type="Gene3D" id="3.65.10.10">
    <property type="entry name" value="Enolpyruvate transferase domain"/>
    <property type="match status" value="2"/>
</dbReference>
<dbReference type="PROSITE" id="PS00104">
    <property type="entry name" value="EPSP_SYNTHASE_1"/>
    <property type="match status" value="1"/>
</dbReference>
<dbReference type="Pfam" id="PF24621">
    <property type="entry name" value="DHQS_C"/>
    <property type="match status" value="1"/>
</dbReference>
<feature type="active site" description="Proton acceptor; for 3-dehydroquinate dehydratase activity" evidence="21">
    <location>
        <position position="1243"/>
    </location>
</feature>
<feature type="binding site" evidence="21">
    <location>
        <position position="333"/>
    </location>
    <ligand>
        <name>7-phospho-2-dehydro-3-deoxy-D-arabino-heptonate</name>
        <dbReference type="ChEBI" id="CHEBI:58394"/>
    </ligand>
</feature>
<comment type="catalytic activity">
    <reaction evidence="21 22">
        <text>7-phospho-2-dehydro-3-deoxy-D-arabino-heptonate = 3-dehydroquinate + phosphate</text>
        <dbReference type="Rhea" id="RHEA:21968"/>
        <dbReference type="ChEBI" id="CHEBI:32364"/>
        <dbReference type="ChEBI" id="CHEBI:43474"/>
        <dbReference type="ChEBI" id="CHEBI:58394"/>
        <dbReference type="EC" id="4.2.3.4"/>
    </reaction>
</comment>
<keyword evidence="14 21" id="KW-0560">Oxidoreductase</keyword>
<dbReference type="NCBIfam" id="TIGR01809">
    <property type="entry name" value="Shik-DH-AROM"/>
    <property type="match status" value="1"/>
</dbReference>
<comment type="function">
    <text evidence="20 21 22">The AROM polypeptide catalyzes 5 consecutive enzymatic reactions in prechorismate polyaromatic amino acid biosynthesis.</text>
</comment>
<evidence type="ECO:0000256" key="20">
    <source>
        <dbReference type="ARBA" id="ARBA00054455"/>
    </source>
</evidence>
<comment type="catalytic activity">
    <reaction evidence="21 22">
        <text>shikimate + NADP(+) = 3-dehydroshikimate + NADPH + H(+)</text>
        <dbReference type="Rhea" id="RHEA:17737"/>
        <dbReference type="ChEBI" id="CHEBI:15378"/>
        <dbReference type="ChEBI" id="CHEBI:16630"/>
        <dbReference type="ChEBI" id="CHEBI:36208"/>
        <dbReference type="ChEBI" id="CHEBI:57783"/>
        <dbReference type="ChEBI" id="CHEBI:58349"/>
        <dbReference type="EC" id="1.1.1.25"/>
    </reaction>
</comment>
<dbReference type="UniPathway" id="UPA00053">
    <property type="reaction ID" value="UER00085"/>
</dbReference>
<comment type="similarity">
    <text evidence="4">Belongs to the EPSP synthase family.</text>
</comment>
<dbReference type="InterPro" id="IPR008289">
    <property type="entry name" value="Pentafunct_AroM"/>
</dbReference>
<dbReference type="PANTHER" id="PTHR21090:SF5">
    <property type="entry name" value="PENTAFUNCTIONAL AROM POLYPEPTIDE"/>
    <property type="match status" value="1"/>
</dbReference>
<dbReference type="SUPFAM" id="SSF51735">
    <property type="entry name" value="NAD(P)-binding Rossmann-fold domains"/>
    <property type="match status" value="1"/>
</dbReference>
<organism evidence="28 29">
    <name type="scientific">Friedmanniomyces endolithicus</name>
    <dbReference type="NCBI Taxonomy" id="329885"/>
    <lineage>
        <taxon>Eukaryota</taxon>
        <taxon>Fungi</taxon>
        <taxon>Dikarya</taxon>
        <taxon>Ascomycota</taxon>
        <taxon>Pezizomycotina</taxon>
        <taxon>Dothideomycetes</taxon>
        <taxon>Dothideomycetidae</taxon>
        <taxon>Mycosphaerellales</taxon>
        <taxon>Teratosphaeriaceae</taxon>
        <taxon>Friedmanniomyces</taxon>
    </lineage>
</organism>
<feature type="binding site" evidence="21">
    <location>
        <position position="238"/>
    </location>
    <ligand>
        <name>NAD(+)</name>
        <dbReference type="ChEBI" id="CHEBI:57540"/>
    </ligand>
</feature>
<keyword evidence="6 21" id="KW-0028">Amino-acid biosynthesis</keyword>
<dbReference type="Gene3D" id="3.20.20.70">
    <property type="entry name" value="Aldolase class I"/>
    <property type="match status" value="1"/>
</dbReference>
<dbReference type="InterPro" id="IPR010110">
    <property type="entry name" value="Shikimate_DH_AroM-type"/>
</dbReference>
<feature type="binding site" evidence="21">
    <location>
        <position position="178"/>
    </location>
    <ligand>
        <name>7-phospho-2-dehydro-3-deoxy-D-arabino-heptonate</name>
        <dbReference type="ChEBI" id="CHEBI:58394"/>
    </ligand>
</feature>
<gene>
    <name evidence="28" type="ORF">B0A54_14698</name>
</gene>
<feature type="binding site" evidence="21">
    <location>
        <begin position="931"/>
        <end position="938"/>
    </location>
    <ligand>
        <name>ATP</name>
        <dbReference type="ChEBI" id="CHEBI:30616"/>
    </ligand>
</feature>
<feature type="binding site" evidence="21">
    <location>
        <begin position="227"/>
        <end position="230"/>
    </location>
    <ligand>
        <name>NAD(+)</name>
        <dbReference type="ChEBI" id="CHEBI:57540"/>
    </ligand>
</feature>
<keyword evidence="10 21" id="KW-0418">Kinase</keyword>
<evidence type="ECO:0000256" key="14">
    <source>
        <dbReference type="ARBA" id="ARBA00023002"/>
    </source>
</evidence>
<feature type="active site" description="Proton acceptor; for 3-dehydroquinate synthase activity" evidence="21">
    <location>
        <position position="321"/>
    </location>
</feature>
<comment type="similarity">
    <text evidence="22">In the N-terminal section; belongs to the dehydroquinate synthase family.</text>
</comment>
<feature type="binding site" evidence="21">
    <location>
        <position position="296"/>
    </location>
    <ligand>
        <name>7-phospho-2-dehydro-3-deoxy-D-arabino-heptonate</name>
        <dbReference type="ChEBI" id="CHEBI:58394"/>
    </ligand>
</feature>
<dbReference type="InterPro" id="IPR013708">
    <property type="entry name" value="Shikimate_DH-bd_N"/>
</dbReference>
<dbReference type="GO" id="GO:0004764">
    <property type="term" value="F:shikimate 3-dehydrogenase (NADP+) activity"/>
    <property type="evidence" value="ECO:0007669"/>
    <property type="project" value="UniProtKB-UniRule"/>
</dbReference>
<dbReference type="InterPro" id="IPR030960">
    <property type="entry name" value="DHQS/DOIS_N"/>
</dbReference>
<dbReference type="Pfam" id="PF01761">
    <property type="entry name" value="DHQ_synthase"/>
    <property type="match status" value="1"/>
</dbReference>
<dbReference type="FunFam" id="1.20.1090.10:FF:000007">
    <property type="entry name" value="Pentafunctional AROM polypeptide"/>
    <property type="match status" value="1"/>
</dbReference>
<feature type="binding site" evidence="21">
    <location>
        <begin position="187"/>
        <end position="188"/>
    </location>
    <ligand>
        <name>NAD(+)</name>
        <dbReference type="ChEBI" id="CHEBI:57540"/>
    </ligand>
</feature>
<feature type="active site" description="Proton acceptor; for 3-dehydroquinate synthase activity" evidence="21">
    <location>
        <position position="306"/>
    </location>
</feature>
<dbReference type="STRING" id="329885.A0A4U0UCT5"/>
<keyword evidence="13 21" id="KW-0521">NADP</keyword>
<keyword evidence="9 21" id="KW-0547">Nucleotide-binding</keyword>
<dbReference type="InterPro" id="IPR013792">
    <property type="entry name" value="RNA3'P_cycl/enolpyr_Trfase_a/b"/>
</dbReference>
<feature type="binding site" evidence="21">
    <location>
        <begin position="242"/>
        <end position="245"/>
    </location>
    <ligand>
        <name>7-phospho-2-dehydro-3-deoxy-D-arabino-heptonate</name>
        <dbReference type="ChEBI" id="CHEBI:58394"/>
    </ligand>
</feature>
<evidence type="ECO:0000259" key="26">
    <source>
        <dbReference type="Pfam" id="PF18317"/>
    </source>
</evidence>
<dbReference type="InterPro" id="IPR036291">
    <property type="entry name" value="NAD(P)-bd_dom_sf"/>
</dbReference>
<dbReference type="EC" id="4.2.3.4" evidence="21"/>
<dbReference type="Gene3D" id="1.20.1090.10">
    <property type="entry name" value="Dehydroquinate synthase-like - alpha domain"/>
    <property type="match status" value="1"/>
</dbReference>
<dbReference type="GO" id="GO:0003866">
    <property type="term" value="F:3-phosphoshikimate 1-carboxyvinyltransferase activity"/>
    <property type="evidence" value="ECO:0007669"/>
    <property type="project" value="UniProtKB-UniRule"/>
</dbReference>
<dbReference type="Pfam" id="PF01487">
    <property type="entry name" value="DHquinase_I"/>
    <property type="match status" value="1"/>
</dbReference>
<dbReference type="InterPro" id="IPR046346">
    <property type="entry name" value="Aminoacid_DH-like_N_sf"/>
</dbReference>
<dbReference type="Pfam" id="PF00275">
    <property type="entry name" value="EPSP_synthase"/>
    <property type="match status" value="1"/>
</dbReference>
<dbReference type="FunFam" id="3.40.50.1970:FF:000007">
    <property type="entry name" value="Pentafunctional AROM polypeptide"/>
    <property type="match status" value="1"/>
</dbReference>
<dbReference type="InterPro" id="IPR023193">
    <property type="entry name" value="EPSP_synthase_CS"/>
</dbReference>
<evidence type="ECO:0000259" key="23">
    <source>
        <dbReference type="Pfam" id="PF00275"/>
    </source>
</evidence>
<evidence type="ECO:0000259" key="24">
    <source>
        <dbReference type="Pfam" id="PF01761"/>
    </source>
</evidence>
<feature type="binding site" evidence="21">
    <location>
        <begin position="131"/>
        <end position="134"/>
    </location>
    <ligand>
        <name>NAD(+)</name>
        <dbReference type="ChEBI" id="CHEBI:57540"/>
    </ligand>
</feature>
<dbReference type="FunFam" id="3.65.10.10:FF:000007">
    <property type="entry name" value="Pentafunctional AROM polypeptide"/>
    <property type="match status" value="1"/>
</dbReference>
<feature type="binding site" evidence="21">
    <location>
        <begin position="89"/>
        <end position="91"/>
    </location>
    <ligand>
        <name>NAD(+)</name>
        <dbReference type="ChEBI" id="CHEBI:57540"/>
    </ligand>
</feature>
<dbReference type="Gene3D" id="3.40.50.300">
    <property type="entry name" value="P-loop containing nucleotide triphosphate hydrolases"/>
    <property type="match status" value="1"/>
</dbReference>
<comment type="cofactor">
    <cofactor evidence="21 22">
        <name>Zn(2+)</name>
        <dbReference type="ChEBI" id="CHEBI:29105"/>
    </cofactor>
    <text evidence="21 22">Binds 2 Zn(2+) ions per subunit.</text>
</comment>
<dbReference type="Pfam" id="PF18317">
    <property type="entry name" value="SDH_C"/>
    <property type="match status" value="1"/>
</dbReference>
<evidence type="ECO:0000313" key="28">
    <source>
        <dbReference type="EMBL" id="TKA33037.1"/>
    </source>
</evidence>
<evidence type="ECO:0000256" key="8">
    <source>
        <dbReference type="ARBA" id="ARBA00022723"/>
    </source>
</evidence>
<evidence type="ECO:0000256" key="18">
    <source>
        <dbReference type="ARBA" id="ARBA00044633"/>
    </source>
</evidence>
<dbReference type="HAMAP" id="MF_03143">
    <property type="entry name" value="Pentafunct_AroM"/>
    <property type="match status" value="1"/>
</dbReference>
<comment type="similarity">
    <text evidence="21">In the N-terminal section; belongs to the sugar phosphate cyclases superfamily. Dehydroquinate synthase family.</text>
</comment>
<dbReference type="Gene3D" id="3.40.50.10860">
    <property type="entry name" value="Leucine Dehydrogenase, chain A, domain 1"/>
    <property type="match status" value="1"/>
</dbReference>
<evidence type="ECO:0000256" key="15">
    <source>
        <dbReference type="ARBA" id="ARBA00023141"/>
    </source>
</evidence>
<feature type="binding site" evidence="21">
    <location>
        <position position="401"/>
    </location>
    <ligand>
        <name>7-phospho-2-dehydro-3-deoxy-D-arabino-heptonate</name>
        <dbReference type="ChEBI" id="CHEBI:58394"/>
    </ligand>
</feature>
<comment type="similarity">
    <text evidence="21 22">In the C-terminal section; belongs to the shikimate dehydrogenase family.</text>
</comment>
<dbReference type="GO" id="GO:0046872">
    <property type="term" value="F:metal ion binding"/>
    <property type="evidence" value="ECO:0007669"/>
    <property type="project" value="UniProtKB-UniRule"/>
</dbReference>
<dbReference type="Gene3D" id="3.40.50.1970">
    <property type="match status" value="1"/>
</dbReference>
<evidence type="ECO:0000256" key="21">
    <source>
        <dbReference type="HAMAP-Rule" id="MF_03143"/>
    </source>
</evidence>
<evidence type="ECO:0000256" key="7">
    <source>
        <dbReference type="ARBA" id="ARBA00022679"/>
    </source>
</evidence>
<dbReference type="GO" id="GO:0008652">
    <property type="term" value="P:amino acid biosynthetic process"/>
    <property type="evidence" value="ECO:0007669"/>
    <property type="project" value="UniProtKB-KW"/>
</dbReference>
<keyword evidence="11 21" id="KW-0862">Zinc</keyword>
<evidence type="ECO:0000256" key="19">
    <source>
        <dbReference type="ARBA" id="ARBA00048567"/>
    </source>
</evidence>
<comment type="catalytic activity">
    <reaction evidence="19 21 22">
        <text>shikimate + ATP = 3-phosphoshikimate + ADP + H(+)</text>
        <dbReference type="Rhea" id="RHEA:13121"/>
        <dbReference type="ChEBI" id="CHEBI:15378"/>
        <dbReference type="ChEBI" id="CHEBI:30616"/>
        <dbReference type="ChEBI" id="CHEBI:36208"/>
        <dbReference type="ChEBI" id="CHEBI:145989"/>
        <dbReference type="ChEBI" id="CHEBI:456216"/>
        <dbReference type="EC" id="2.7.1.71"/>
    </reaction>
</comment>
<dbReference type="GO" id="GO:0003856">
    <property type="term" value="F:3-dehydroquinate synthase activity"/>
    <property type="evidence" value="ECO:0007669"/>
    <property type="project" value="UniProtKB-UniRule"/>
</dbReference>
<dbReference type="SUPFAM" id="SSF56796">
    <property type="entry name" value="Dehydroquinate synthase-like"/>
    <property type="match status" value="1"/>
</dbReference>
<evidence type="ECO:0000313" key="29">
    <source>
        <dbReference type="Proteomes" id="UP000310066"/>
    </source>
</evidence>
<evidence type="ECO:0000256" key="16">
    <source>
        <dbReference type="ARBA" id="ARBA00023239"/>
    </source>
</evidence>
<comment type="pathway">
    <text evidence="3 21 22">Metabolic intermediate biosynthesis; chorismate biosynthesis; chorismate from D-erythrose 4-phosphate and phosphoenolpyruvate: step 5/7.</text>
</comment>
<keyword evidence="12 21" id="KW-0067">ATP-binding</keyword>
<feature type="binding site" evidence="21">
    <location>
        <position position="242"/>
    </location>
    <ligand>
        <name>Zn(2+)</name>
        <dbReference type="ChEBI" id="CHEBI:29105"/>
        <note>catalytic</note>
    </ligand>
</feature>
<feature type="binding site" evidence="21">
    <location>
        <begin position="162"/>
        <end position="164"/>
    </location>
    <ligand>
        <name>NAD(+)</name>
        <dbReference type="ChEBI" id="CHEBI:57540"/>
    </ligand>
</feature>
<dbReference type="Pfam" id="PF01202">
    <property type="entry name" value="SKI"/>
    <property type="match status" value="1"/>
</dbReference>
<comment type="similarity">
    <text evidence="21 22">In the 4th section; belongs to the type-I 3-dehydroquinase family.</text>
</comment>
<comment type="subcellular location">
    <subcellularLocation>
        <location evidence="1 21 22">Cytoplasm</location>
    </subcellularLocation>
</comment>
<comment type="catalytic activity">
    <reaction evidence="21 22">
        <text>3-dehydroquinate = 3-dehydroshikimate + H2O</text>
        <dbReference type="Rhea" id="RHEA:21096"/>
        <dbReference type="ChEBI" id="CHEBI:15377"/>
        <dbReference type="ChEBI" id="CHEBI:16630"/>
        <dbReference type="ChEBI" id="CHEBI:32364"/>
        <dbReference type="EC" id="4.2.1.10"/>
    </reaction>
</comment>
<evidence type="ECO:0000256" key="13">
    <source>
        <dbReference type="ARBA" id="ARBA00022857"/>
    </source>
</evidence>
<dbReference type="SUPFAM" id="SSF55205">
    <property type="entry name" value="EPT/RTPC-like"/>
    <property type="match status" value="1"/>
</dbReference>
<comment type="similarity">
    <text evidence="21 22">In the 3rd section; belongs to the shikimate kinase family.</text>
</comment>
<dbReference type="InterPro" id="IPR013785">
    <property type="entry name" value="Aldolase_TIM"/>
</dbReference>
<dbReference type="SUPFAM" id="SSF51569">
    <property type="entry name" value="Aldolase"/>
    <property type="match status" value="1"/>
</dbReference>
<dbReference type="InterPro" id="IPR001986">
    <property type="entry name" value="Enolpyruvate_Tfrase_dom"/>
</dbReference>
<evidence type="ECO:0000256" key="3">
    <source>
        <dbReference type="ARBA" id="ARBA00004842"/>
    </source>
</evidence>